<dbReference type="AlphaFoldDB" id="A0A1N6M5U4"/>
<evidence type="ECO:0008006" key="3">
    <source>
        <dbReference type="Google" id="ProtNLM"/>
    </source>
</evidence>
<dbReference type="Proteomes" id="UP000184774">
    <property type="component" value="Unassembled WGS sequence"/>
</dbReference>
<dbReference type="Pfam" id="PF07030">
    <property type="entry name" value="Phage_Mu_Gp36"/>
    <property type="match status" value="1"/>
</dbReference>
<evidence type="ECO:0000313" key="1">
    <source>
        <dbReference type="EMBL" id="SIO94795.1"/>
    </source>
</evidence>
<reference evidence="1 2" key="1">
    <citation type="submission" date="2016-12" db="EMBL/GenBank/DDBJ databases">
        <authorList>
            <person name="Song W.-J."/>
            <person name="Kurnit D.M."/>
        </authorList>
    </citation>
    <scope>NUCLEOTIDE SEQUENCE [LARGE SCALE GENOMIC DNA]</scope>
    <source>
        <strain evidence="1 2">CECT 9026</strain>
    </source>
</reference>
<evidence type="ECO:0000313" key="2">
    <source>
        <dbReference type="Proteomes" id="UP000184774"/>
    </source>
</evidence>
<dbReference type="OrthoDB" id="9812088at2"/>
<gene>
    <name evidence="1" type="ORF">VSP9026_02525</name>
</gene>
<name>A0A1N6M5U4_9VIBR</name>
<protein>
    <recommendedName>
        <fullName evidence="3">Mu-like prophage protein gp36</fullName>
    </recommendedName>
</protein>
<sequence length="144" mass="16049">MALSYVTQQDLLDRDESMLWVLATSPNDNSQLNTVAIDAAISDASIEIDSFLTCFELPLLEVPALLNRCAISMAFYWLADRDGNISELVQKRYDDALRTLREIRDGKRDLGLPAASKPTETAKGKAEVIDASRPSVRDSLRYIL</sequence>
<proteinExistence type="predicted"/>
<organism evidence="1 2">
    <name type="scientific">Vibrio spartinae</name>
    <dbReference type="NCBI Taxonomy" id="1918945"/>
    <lineage>
        <taxon>Bacteria</taxon>
        <taxon>Pseudomonadati</taxon>
        <taxon>Pseudomonadota</taxon>
        <taxon>Gammaproteobacteria</taxon>
        <taxon>Vibrionales</taxon>
        <taxon>Vibrionaceae</taxon>
        <taxon>Vibrio</taxon>
    </lineage>
</organism>
<dbReference type="InterPro" id="IPR009752">
    <property type="entry name" value="Phage_Mu_GpJ"/>
</dbReference>
<dbReference type="EMBL" id="FSSB01000016">
    <property type="protein sequence ID" value="SIO94795.1"/>
    <property type="molecule type" value="Genomic_DNA"/>
</dbReference>
<dbReference type="RefSeq" id="WP_074373318.1">
    <property type="nucleotide sequence ID" value="NZ_AP024907.1"/>
</dbReference>
<accession>A0A1N6M5U4</accession>